<comment type="catalytic activity">
    <reaction evidence="3">
        <text>adenosine 5'-phosphoramidate + H2O = NH4(+) + AMP</text>
        <dbReference type="Rhea" id="RHEA:67916"/>
        <dbReference type="ChEBI" id="CHEBI:15377"/>
        <dbReference type="ChEBI" id="CHEBI:28938"/>
        <dbReference type="ChEBI" id="CHEBI:57890"/>
        <dbReference type="ChEBI" id="CHEBI:456215"/>
    </reaction>
</comment>
<organism evidence="9 10">
    <name type="scientific">Branchiostoma lanceolatum</name>
    <name type="common">Common lancelet</name>
    <name type="synonym">Amphioxus lanceolatum</name>
    <dbReference type="NCBI Taxonomy" id="7740"/>
    <lineage>
        <taxon>Eukaryota</taxon>
        <taxon>Metazoa</taxon>
        <taxon>Chordata</taxon>
        <taxon>Cephalochordata</taxon>
        <taxon>Leptocardii</taxon>
        <taxon>Amphioxiformes</taxon>
        <taxon>Branchiostomatidae</taxon>
        <taxon>Branchiostoma</taxon>
    </lineage>
</organism>
<dbReference type="GO" id="GO:0016787">
    <property type="term" value="F:hydrolase activity"/>
    <property type="evidence" value="ECO:0007669"/>
    <property type="project" value="UniProtKB-KW"/>
</dbReference>
<dbReference type="Pfam" id="PF11969">
    <property type="entry name" value="DcpS_C"/>
    <property type="match status" value="1"/>
</dbReference>
<dbReference type="AlphaFoldDB" id="A0A8J9ZIM6"/>
<comment type="caution">
    <text evidence="7">Lacks conserved residue(s) required for the propagation of feature annotation.</text>
</comment>
<keyword evidence="1" id="KW-0547">Nucleotide-binding</keyword>
<keyword evidence="2" id="KW-0378">Hydrolase</keyword>
<evidence type="ECO:0000313" key="10">
    <source>
        <dbReference type="Proteomes" id="UP000838412"/>
    </source>
</evidence>
<gene>
    <name evidence="9" type="primary">HINT3</name>
    <name evidence="9" type="ORF">BLAG_LOCUS14411</name>
</gene>
<accession>A0A8J9ZIM6</accession>
<dbReference type="Proteomes" id="UP000838412">
    <property type="component" value="Chromosome 2"/>
</dbReference>
<dbReference type="PANTHER" id="PTHR12486">
    <property type="entry name" value="APRATAXIN-RELATED"/>
    <property type="match status" value="1"/>
</dbReference>
<dbReference type="InterPro" id="IPR036265">
    <property type="entry name" value="HIT-like_sf"/>
</dbReference>
<name>A0A8J9ZIM6_BRALA</name>
<evidence type="ECO:0000256" key="2">
    <source>
        <dbReference type="ARBA" id="ARBA00022801"/>
    </source>
</evidence>
<dbReference type="InterPro" id="IPR011146">
    <property type="entry name" value="HIT-like"/>
</dbReference>
<dbReference type="GO" id="GO:0000166">
    <property type="term" value="F:nucleotide binding"/>
    <property type="evidence" value="ECO:0007669"/>
    <property type="project" value="UniProtKB-KW"/>
</dbReference>
<dbReference type="EMBL" id="OV696687">
    <property type="protein sequence ID" value="CAH1255302.1"/>
    <property type="molecule type" value="Genomic_DNA"/>
</dbReference>
<dbReference type="PROSITE" id="PS51084">
    <property type="entry name" value="HIT_2"/>
    <property type="match status" value="1"/>
</dbReference>
<evidence type="ECO:0000256" key="1">
    <source>
        <dbReference type="ARBA" id="ARBA00022741"/>
    </source>
</evidence>
<dbReference type="OrthoDB" id="1915375at2759"/>
<evidence type="ECO:0000259" key="8">
    <source>
        <dbReference type="PROSITE" id="PS51084"/>
    </source>
</evidence>
<feature type="domain" description="HIT" evidence="8">
    <location>
        <begin position="6"/>
        <end position="118"/>
    </location>
</feature>
<evidence type="ECO:0000256" key="7">
    <source>
        <dbReference type="PROSITE-ProRule" id="PRU00464"/>
    </source>
</evidence>
<evidence type="ECO:0000256" key="6">
    <source>
        <dbReference type="ARBA" id="ARBA00042361"/>
    </source>
</evidence>
<protein>
    <recommendedName>
        <fullName evidence="5">Adenosine 5'-monophosphoramidase HINT3</fullName>
    </recommendedName>
    <alternativeName>
        <fullName evidence="6">Histidine triad nucleotide-binding protein 3</fullName>
    </alternativeName>
</protein>
<sequence length="141" mass="15932">MARRCIFCTIARGEEPKTTLLHEDEKFVAFKDQSPAAPHHYLIIPKEHTGNPATLTNKDIPLVESLAEVGKKVLQEQGGNMEDVRLGFHWPPFNTVDHLCLHVLSPTSQMSLLSSTIYSTTFWFMTVDKLLEKLQAMPAEQ</sequence>
<comment type="similarity">
    <text evidence="4">Belongs to the HINT family.</text>
</comment>
<proteinExistence type="inferred from homology"/>
<keyword evidence="10" id="KW-1185">Reference proteome</keyword>
<dbReference type="PANTHER" id="PTHR12486:SF5">
    <property type="entry name" value="ADENOSINE 5'-MONOPHOSPHORAMIDASE HINT3"/>
    <property type="match status" value="1"/>
</dbReference>
<evidence type="ECO:0000313" key="9">
    <source>
        <dbReference type="EMBL" id="CAH1255302.1"/>
    </source>
</evidence>
<evidence type="ECO:0000256" key="4">
    <source>
        <dbReference type="ARBA" id="ARBA00025764"/>
    </source>
</evidence>
<reference evidence="9" key="1">
    <citation type="submission" date="2022-01" db="EMBL/GenBank/DDBJ databases">
        <authorList>
            <person name="Braso-Vives M."/>
        </authorList>
    </citation>
    <scope>NUCLEOTIDE SEQUENCE</scope>
</reference>
<dbReference type="Gene3D" id="3.30.428.10">
    <property type="entry name" value="HIT-like"/>
    <property type="match status" value="1"/>
</dbReference>
<evidence type="ECO:0000256" key="3">
    <source>
        <dbReference type="ARBA" id="ARBA00024472"/>
    </source>
</evidence>
<dbReference type="SUPFAM" id="SSF54197">
    <property type="entry name" value="HIT-like"/>
    <property type="match status" value="1"/>
</dbReference>
<evidence type="ECO:0000256" key="5">
    <source>
        <dbReference type="ARBA" id="ARBA00039802"/>
    </source>
</evidence>